<sequence>MLRLTKRAFKISAVILASTFVGFLLLTHAIDPLLSSSRRSDAMNSLLRAQLLQQRWHAAHGHFGSVAEIWLRPDGRSLAGHYVLRDIPEVLPTGPDTRNYAMQAVPQGRQVGDACGTFAITQEGVLVDPPWAGADCWSR</sequence>
<reference evidence="1 2" key="1">
    <citation type="journal article" date="2018" name="Nat. Biotechnol.">
        <title>A standardized bacterial taxonomy based on genome phylogeny substantially revises the tree of life.</title>
        <authorList>
            <person name="Parks D.H."/>
            <person name="Chuvochina M."/>
            <person name="Waite D.W."/>
            <person name="Rinke C."/>
            <person name="Skarshewski A."/>
            <person name="Chaumeil P.A."/>
            <person name="Hugenholtz P."/>
        </authorList>
    </citation>
    <scope>NUCLEOTIDE SEQUENCE [LARGE SCALE GENOMIC DNA]</scope>
    <source>
        <strain evidence="1">UBA9158</strain>
    </source>
</reference>
<dbReference type="Pfam" id="PF16732">
    <property type="entry name" value="ComP_DUS"/>
    <property type="match status" value="1"/>
</dbReference>
<dbReference type="EMBL" id="DMND01000040">
    <property type="protein sequence ID" value="HAN26530.1"/>
    <property type="molecule type" value="Genomic_DNA"/>
</dbReference>
<protein>
    <recommendedName>
        <fullName evidence="3">Pilus assembly protein PilE</fullName>
    </recommendedName>
</protein>
<gene>
    <name evidence="1" type="ORF">DCP75_02150</name>
</gene>
<proteinExistence type="predicted"/>
<comment type="caution">
    <text evidence="1">The sequence shown here is derived from an EMBL/GenBank/DDBJ whole genome shotgun (WGS) entry which is preliminary data.</text>
</comment>
<dbReference type="Proteomes" id="UP000259273">
    <property type="component" value="Unassembled WGS sequence"/>
</dbReference>
<name>A0A3C1KIK0_9GAMM</name>
<dbReference type="InterPro" id="IPR031982">
    <property type="entry name" value="PilE-like"/>
</dbReference>
<dbReference type="GO" id="GO:0043683">
    <property type="term" value="P:type IV pilus assembly"/>
    <property type="evidence" value="ECO:0007669"/>
    <property type="project" value="InterPro"/>
</dbReference>
<evidence type="ECO:0000313" key="2">
    <source>
        <dbReference type="Proteomes" id="UP000259273"/>
    </source>
</evidence>
<organism evidence="1 2">
    <name type="scientific">Haliea salexigens</name>
    <dbReference type="NCBI Taxonomy" id="287487"/>
    <lineage>
        <taxon>Bacteria</taxon>
        <taxon>Pseudomonadati</taxon>
        <taxon>Pseudomonadota</taxon>
        <taxon>Gammaproteobacteria</taxon>
        <taxon>Cellvibrionales</taxon>
        <taxon>Halieaceae</taxon>
        <taxon>Haliea</taxon>
    </lineage>
</organism>
<evidence type="ECO:0008006" key="3">
    <source>
        <dbReference type="Google" id="ProtNLM"/>
    </source>
</evidence>
<evidence type="ECO:0000313" key="1">
    <source>
        <dbReference type="EMBL" id="HAN26530.1"/>
    </source>
</evidence>
<dbReference type="AlphaFoldDB" id="A0A3C1KIK0"/>
<accession>A0A3C1KIK0</accession>